<name>A0AAD7MPW2_9AGAR</name>
<protein>
    <submittedName>
        <fullName evidence="1">Uncharacterized protein</fullName>
    </submittedName>
</protein>
<comment type="caution">
    <text evidence="1">The sequence shown here is derived from an EMBL/GenBank/DDBJ whole genome shotgun (WGS) entry which is preliminary data.</text>
</comment>
<sequence length="141" mass="16305">MALHHELPEVVVLYCYGLACIFPSAAELLQNVADRYVTHHLRALTDRMCSDGVLFFGNLPDMVKRPNDRLRIHLWRLNVAFAISQHCHKDHAPVAYDMWWEPSQMDHDKTAGGEFIWGAFNISVNFNKLHLLVVYELSLIF</sequence>
<dbReference type="Proteomes" id="UP001215598">
    <property type="component" value="Unassembled WGS sequence"/>
</dbReference>
<accession>A0AAD7MPW2</accession>
<organism evidence="1 2">
    <name type="scientific">Mycena metata</name>
    <dbReference type="NCBI Taxonomy" id="1033252"/>
    <lineage>
        <taxon>Eukaryota</taxon>
        <taxon>Fungi</taxon>
        <taxon>Dikarya</taxon>
        <taxon>Basidiomycota</taxon>
        <taxon>Agaricomycotina</taxon>
        <taxon>Agaricomycetes</taxon>
        <taxon>Agaricomycetidae</taxon>
        <taxon>Agaricales</taxon>
        <taxon>Marasmiineae</taxon>
        <taxon>Mycenaceae</taxon>
        <taxon>Mycena</taxon>
    </lineage>
</organism>
<evidence type="ECO:0000313" key="2">
    <source>
        <dbReference type="Proteomes" id="UP001215598"/>
    </source>
</evidence>
<keyword evidence="2" id="KW-1185">Reference proteome</keyword>
<reference evidence="1" key="1">
    <citation type="submission" date="2023-03" db="EMBL/GenBank/DDBJ databases">
        <title>Massive genome expansion in bonnet fungi (Mycena s.s.) driven by repeated elements and novel gene families across ecological guilds.</title>
        <authorList>
            <consortium name="Lawrence Berkeley National Laboratory"/>
            <person name="Harder C.B."/>
            <person name="Miyauchi S."/>
            <person name="Viragh M."/>
            <person name="Kuo A."/>
            <person name="Thoen E."/>
            <person name="Andreopoulos B."/>
            <person name="Lu D."/>
            <person name="Skrede I."/>
            <person name="Drula E."/>
            <person name="Henrissat B."/>
            <person name="Morin E."/>
            <person name="Kohler A."/>
            <person name="Barry K."/>
            <person name="LaButti K."/>
            <person name="Morin E."/>
            <person name="Salamov A."/>
            <person name="Lipzen A."/>
            <person name="Mereny Z."/>
            <person name="Hegedus B."/>
            <person name="Baldrian P."/>
            <person name="Stursova M."/>
            <person name="Weitz H."/>
            <person name="Taylor A."/>
            <person name="Grigoriev I.V."/>
            <person name="Nagy L.G."/>
            <person name="Martin F."/>
            <person name="Kauserud H."/>
        </authorList>
    </citation>
    <scope>NUCLEOTIDE SEQUENCE</scope>
    <source>
        <strain evidence="1">CBHHK182m</strain>
    </source>
</reference>
<dbReference type="AlphaFoldDB" id="A0AAD7MPW2"/>
<gene>
    <name evidence="1" type="ORF">B0H16DRAFT_1697764</name>
</gene>
<dbReference type="EMBL" id="JARKIB010000180">
    <property type="protein sequence ID" value="KAJ7727412.1"/>
    <property type="molecule type" value="Genomic_DNA"/>
</dbReference>
<proteinExistence type="predicted"/>
<evidence type="ECO:0000313" key="1">
    <source>
        <dbReference type="EMBL" id="KAJ7727412.1"/>
    </source>
</evidence>